<accession>A0ABD2X0X1</accession>
<evidence type="ECO:0000313" key="2">
    <source>
        <dbReference type="Proteomes" id="UP001627154"/>
    </source>
</evidence>
<keyword evidence="2" id="KW-1185">Reference proteome</keyword>
<dbReference type="AlphaFoldDB" id="A0ABD2X0X1"/>
<dbReference type="EMBL" id="JBJJXI010000058">
    <property type="protein sequence ID" value="KAL3399022.1"/>
    <property type="molecule type" value="Genomic_DNA"/>
</dbReference>
<dbReference type="Proteomes" id="UP001627154">
    <property type="component" value="Unassembled WGS sequence"/>
</dbReference>
<comment type="caution">
    <text evidence="1">The sequence shown here is derived from an EMBL/GenBank/DDBJ whole genome shotgun (WGS) entry which is preliminary data.</text>
</comment>
<sequence>MRSSYRTARDYVQLGFSRGLEKQREHHFADSRFRKMPREIDISSAAAVRSASARLDGELDQNPENWRAQKISVASSTRVHTQLDMQSHSPTIIWCELQLRRPYECHVKSRRGLPMLAALPRRTRAATVNAHYALPIAIMPTFLPL</sequence>
<evidence type="ECO:0000313" key="1">
    <source>
        <dbReference type="EMBL" id="KAL3399022.1"/>
    </source>
</evidence>
<name>A0ABD2X0X1_9HYME</name>
<organism evidence="1 2">
    <name type="scientific">Trichogramma kaykai</name>
    <dbReference type="NCBI Taxonomy" id="54128"/>
    <lineage>
        <taxon>Eukaryota</taxon>
        <taxon>Metazoa</taxon>
        <taxon>Ecdysozoa</taxon>
        <taxon>Arthropoda</taxon>
        <taxon>Hexapoda</taxon>
        <taxon>Insecta</taxon>
        <taxon>Pterygota</taxon>
        <taxon>Neoptera</taxon>
        <taxon>Endopterygota</taxon>
        <taxon>Hymenoptera</taxon>
        <taxon>Apocrita</taxon>
        <taxon>Proctotrupomorpha</taxon>
        <taxon>Chalcidoidea</taxon>
        <taxon>Trichogrammatidae</taxon>
        <taxon>Trichogramma</taxon>
    </lineage>
</organism>
<protein>
    <submittedName>
        <fullName evidence="1">Uncharacterized protein</fullName>
    </submittedName>
</protein>
<proteinExistence type="predicted"/>
<reference evidence="1 2" key="1">
    <citation type="journal article" date="2024" name="bioRxiv">
        <title>A reference genome for Trichogramma kaykai: A tiny desert-dwelling parasitoid wasp with competing sex-ratio distorters.</title>
        <authorList>
            <person name="Culotta J."/>
            <person name="Lindsey A.R."/>
        </authorList>
    </citation>
    <scope>NUCLEOTIDE SEQUENCE [LARGE SCALE GENOMIC DNA]</scope>
    <source>
        <strain evidence="1 2">KSX58</strain>
    </source>
</reference>
<gene>
    <name evidence="1" type="ORF">TKK_007265</name>
</gene>